<dbReference type="Proteomes" id="UP000192917">
    <property type="component" value="Unassembled WGS sequence"/>
</dbReference>
<organism evidence="1 2">
    <name type="scientific">Tistlia consotensis USBA 355</name>
    <dbReference type="NCBI Taxonomy" id="560819"/>
    <lineage>
        <taxon>Bacteria</taxon>
        <taxon>Pseudomonadati</taxon>
        <taxon>Pseudomonadota</taxon>
        <taxon>Alphaproteobacteria</taxon>
        <taxon>Rhodospirillales</taxon>
        <taxon>Rhodovibrionaceae</taxon>
        <taxon>Tistlia</taxon>
    </lineage>
</organism>
<dbReference type="InterPro" id="IPR015943">
    <property type="entry name" value="WD40/YVTN_repeat-like_dom_sf"/>
</dbReference>
<dbReference type="STRING" id="560819.SAMN05428998_103219"/>
<evidence type="ECO:0000313" key="2">
    <source>
        <dbReference type="Proteomes" id="UP000192917"/>
    </source>
</evidence>
<evidence type="ECO:0000313" key="1">
    <source>
        <dbReference type="EMBL" id="SMF04701.1"/>
    </source>
</evidence>
<dbReference type="AlphaFoldDB" id="A0A1Y6BCQ9"/>
<keyword evidence="2" id="KW-1185">Reference proteome</keyword>
<protein>
    <recommendedName>
        <fullName evidence="3">DNA-binding beta-propeller fold protein YncE</fullName>
    </recommendedName>
</protein>
<reference evidence="1 2" key="1">
    <citation type="submission" date="2017-04" db="EMBL/GenBank/DDBJ databases">
        <authorList>
            <person name="Afonso C.L."/>
            <person name="Miller P.J."/>
            <person name="Scott M.A."/>
            <person name="Spackman E."/>
            <person name="Goraichik I."/>
            <person name="Dimitrov K.M."/>
            <person name="Suarez D.L."/>
            <person name="Swayne D.E."/>
        </authorList>
    </citation>
    <scope>NUCLEOTIDE SEQUENCE [LARGE SCALE GENOMIC DNA]</scope>
    <source>
        <strain evidence="1 2">USBA 355</strain>
    </source>
</reference>
<dbReference type="EMBL" id="FWZX01000003">
    <property type="protein sequence ID" value="SMF04701.1"/>
    <property type="molecule type" value="Genomic_DNA"/>
</dbReference>
<name>A0A1Y6BCQ9_9PROT</name>
<dbReference type="InterPro" id="IPR011048">
    <property type="entry name" value="Haem_d1_sf"/>
</dbReference>
<dbReference type="RefSeq" id="WP_085121656.1">
    <property type="nucleotide sequence ID" value="NZ_FWZX01000003.1"/>
</dbReference>
<dbReference type="InterPro" id="IPR051200">
    <property type="entry name" value="Host-pathogen_enzymatic-act"/>
</dbReference>
<gene>
    <name evidence="1" type="ORF">SAMN05428998_103219</name>
</gene>
<accession>A0A1Y6BCQ9</accession>
<dbReference type="Gene3D" id="2.130.10.10">
    <property type="entry name" value="YVTN repeat-like/Quinoprotein amine dehydrogenase"/>
    <property type="match status" value="2"/>
</dbReference>
<evidence type="ECO:0008006" key="3">
    <source>
        <dbReference type="Google" id="ProtNLM"/>
    </source>
</evidence>
<dbReference type="PANTHER" id="PTHR47197:SF3">
    <property type="entry name" value="DIHYDRO-HEME D1 DEHYDROGENASE"/>
    <property type="match status" value="1"/>
</dbReference>
<dbReference type="SUPFAM" id="SSF51004">
    <property type="entry name" value="C-terminal (heme d1) domain of cytochrome cd1-nitrite reductase"/>
    <property type="match status" value="1"/>
</dbReference>
<proteinExistence type="predicted"/>
<dbReference type="PANTHER" id="PTHR47197">
    <property type="entry name" value="PROTEIN NIRF"/>
    <property type="match status" value="1"/>
</dbReference>
<sequence length="345" mass="35823">MATRSDRSFGLFPQTFARVIATAALVSLPPGALLGNAGAWAPLQAAGTIALPATSGRIDHLAIDLGRRRLFVAELANGTVDVVDLTDNRVIRRISGLEEPQGLAYLPVPDLLAIAGGGDGTLRLLAGGDFKRRGVVRLDGDADNVHLDPATGRLVVGHGTGGLALVDAQAAAVVADVALPAHPEGFQIAAHRAYVNLPDAGRIAVVDLDAGRSAATWATGALSSNFPMAIAEGRVAVVFRGQDRLVLFDAASGRAVASIGTCGDADDLFFDAGRRRFMVSCGAGSIEVIALDGSRLRSLGRTRTRQGARTSLFVPELDRLFVAERQGSRGVPAAIAVFRPAEAAR</sequence>